<feature type="compositionally biased region" description="Low complexity" evidence="1">
    <location>
        <begin position="675"/>
        <end position="694"/>
    </location>
</feature>
<feature type="compositionally biased region" description="Polar residues" evidence="1">
    <location>
        <begin position="1018"/>
        <end position="1069"/>
    </location>
</feature>
<feature type="compositionally biased region" description="Basic residues" evidence="1">
    <location>
        <begin position="2737"/>
        <end position="2747"/>
    </location>
</feature>
<feature type="compositionally biased region" description="Pro residues" evidence="1">
    <location>
        <begin position="77"/>
        <end position="88"/>
    </location>
</feature>
<feature type="compositionally biased region" description="Low complexity" evidence="1">
    <location>
        <begin position="3046"/>
        <end position="3055"/>
    </location>
</feature>
<feature type="compositionally biased region" description="Basic residues" evidence="1">
    <location>
        <begin position="2844"/>
        <end position="2861"/>
    </location>
</feature>
<feature type="compositionally biased region" description="Low complexity" evidence="1">
    <location>
        <begin position="712"/>
        <end position="722"/>
    </location>
</feature>
<feature type="region of interest" description="Disordered" evidence="1">
    <location>
        <begin position="2358"/>
        <end position="2519"/>
    </location>
</feature>
<feature type="compositionally biased region" description="Basic and acidic residues" evidence="1">
    <location>
        <begin position="2972"/>
        <end position="3020"/>
    </location>
</feature>
<feature type="compositionally biased region" description="Basic and acidic residues" evidence="1">
    <location>
        <begin position="2622"/>
        <end position="2637"/>
    </location>
</feature>
<reference evidence="2 3" key="1">
    <citation type="journal article" date="2024" name="Front Chem Biol">
        <title>Unveiling the potential of Daldinia eschscholtzii MFLUCC 19-0629 through bioactivity and bioinformatics studies for enhanced sustainable agriculture production.</title>
        <authorList>
            <person name="Brooks S."/>
            <person name="Weaver J.A."/>
            <person name="Klomchit A."/>
            <person name="Alharthi S.A."/>
            <person name="Onlamun T."/>
            <person name="Nurani R."/>
            <person name="Vong T.K."/>
            <person name="Alberti F."/>
            <person name="Greco C."/>
        </authorList>
    </citation>
    <scope>NUCLEOTIDE SEQUENCE [LARGE SCALE GENOMIC DNA]</scope>
    <source>
        <strain evidence="2">MFLUCC 19-0629</strain>
    </source>
</reference>
<organism evidence="2 3">
    <name type="scientific">Daldinia eschscholtzii</name>
    <dbReference type="NCBI Taxonomy" id="292717"/>
    <lineage>
        <taxon>Eukaryota</taxon>
        <taxon>Fungi</taxon>
        <taxon>Dikarya</taxon>
        <taxon>Ascomycota</taxon>
        <taxon>Pezizomycotina</taxon>
        <taxon>Sordariomycetes</taxon>
        <taxon>Xylariomycetidae</taxon>
        <taxon>Xylariales</taxon>
        <taxon>Hypoxylaceae</taxon>
        <taxon>Daldinia</taxon>
    </lineage>
</organism>
<feature type="compositionally biased region" description="Acidic residues" evidence="1">
    <location>
        <begin position="44"/>
        <end position="68"/>
    </location>
</feature>
<name>A0AAX6MGV0_9PEZI</name>
<feature type="compositionally biased region" description="Polar residues" evidence="1">
    <location>
        <begin position="1953"/>
        <end position="1962"/>
    </location>
</feature>
<feature type="compositionally biased region" description="Polar residues" evidence="1">
    <location>
        <begin position="2423"/>
        <end position="2432"/>
    </location>
</feature>
<feature type="compositionally biased region" description="Basic and acidic residues" evidence="1">
    <location>
        <begin position="1748"/>
        <end position="1761"/>
    </location>
</feature>
<feature type="compositionally biased region" description="Basic and acidic residues" evidence="1">
    <location>
        <begin position="1977"/>
        <end position="2006"/>
    </location>
</feature>
<feature type="compositionally biased region" description="Low complexity" evidence="1">
    <location>
        <begin position="729"/>
        <end position="746"/>
    </location>
</feature>
<gene>
    <name evidence="2" type="ORF">Daesc_007927</name>
</gene>
<evidence type="ECO:0000256" key="1">
    <source>
        <dbReference type="SAM" id="MobiDB-lite"/>
    </source>
</evidence>
<feature type="region of interest" description="Disordered" evidence="1">
    <location>
        <begin position="2809"/>
        <end position="3179"/>
    </location>
</feature>
<feature type="compositionally biased region" description="Acidic residues" evidence="1">
    <location>
        <begin position="1559"/>
        <end position="1568"/>
    </location>
</feature>
<feature type="compositionally biased region" description="Basic and acidic residues" evidence="1">
    <location>
        <begin position="436"/>
        <end position="456"/>
    </location>
</feature>
<feature type="compositionally biased region" description="Basic and acidic residues" evidence="1">
    <location>
        <begin position="2068"/>
        <end position="2090"/>
    </location>
</feature>
<feature type="compositionally biased region" description="Polar residues" evidence="1">
    <location>
        <begin position="804"/>
        <end position="815"/>
    </location>
</feature>
<evidence type="ECO:0000313" key="3">
    <source>
        <dbReference type="Proteomes" id="UP001369815"/>
    </source>
</evidence>
<feature type="compositionally biased region" description="Basic and acidic residues" evidence="1">
    <location>
        <begin position="626"/>
        <end position="635"/>
    </location>
</feature>
<feature type="compositionally biased region" description="Basic residues" evidence="1">
    <location>
        <begin position="2961"/>
        <end position="2971"/>
    </location>
</feature>
<feature type="compositionally biased region" description="Low complexity" evidence="1">
    <location>
        <begin position="213"/>
        <end position="228"/>
    </location>
</feature>
<feature type="compositionally biased region" description="Polar residues" evidence="1">
    <location>
        <begin position="362"/>
        <end position="377"/>
    </location>
</feature>
<feature type="compositionally biased region" description="Basic and acidic residues" evidence="1">
    <location>
        <begin position="2862"/>
        <end position="2884"/>
    </location>
</feature>
<feature type="compositionally biased region" description="Basic and acidic residues" evidence="1">
    <location>
        <begin position="1782"/>
        <end position="1793"/>
    </location>
</feature>
<feature type="compositionally biased region" description="Basic and acidic residues" evidence="1">
    <location>
        <begin position="197"/>
        <end position="212"/>
    </location>
</feature>
<feature type="compositionally biased region" description="Basic and acidic residues" evidence="1">
    <location>
        <begin position="1469"/>
        <end position="1480"/>
    </location>
</feature>
<feature type="compositionally biased region" description="Low complexity" evidence="1">
    <location>
        <begin position="832"/>
        <end position="847"/>
    </location>
</feature>
<feature type="compositionally biased region" description="Polar residues" evidence="1">
    <location>
        <begin position="1231"/>
        <end position="1249"/>
    </location>
</feature>
<feature type="compositionally biased region" description="Basic and acidic residues" evidence="1">
    <location>
        <begin position="1184"/>
        <end position="1197"/>
    </location>
</feature>
<feature type="compositionally biased region" description="Basic and acidic residues" evidence="1">
    <location>
        <begin position="2246"/>
        <end position="2255"/>
    </location>
</feature>
<comment type="caution">
    <text evidence="2">The sequence shown here is derived from an EMBL/GenBank/DDBJ whole genome shotgun (WGS) entry which is preliminary data.</text>
</comment>
<feature type="compositionally biased region" description="Basic and acidic residues" evidence="1">
    <location>
        <begin position="2465"/>
        <end position="2481"/>
    </location>
</feature>
<feature type="compositionally biased region" description="Basic and acidic residues" evidence="1">
    <location>
        <begin position="2403"/>
        <end position="2413"/>
    </location>
</feature>
<feature type="region of interest" description="Disordered" evidence="1">
    <location>
        <begin position="41"/>
        <end position="2321"/>
    </location>
</feature>
<keyword evidence="3" id="KW-1185">Reference proteome</keyword>
<feature type="compositionally biased region" description="Low complexity" evidence="1">
    <location>
        <begin position="871"/>
        <end position="897"/>
    </location>
</feature>
<feature type="compositionally biased region" description="Basic and acidic residues" evidence="1">
    <location>
        <begin position="2202"/>
        <end position="2226"/>
    </location>
</feature>
<feature type="compositionally biased region" description="Polar residues" evidence="1">
    <location>
        <begin position="2905"/>
        <end position="2915"/>
    </location>
</feature>
<feature type="compositionally biased region" description="Low complexity" evidence="1">
    <location>
        <begin position="134"/>
        <end position="159"/>
    </location>
</feature>
<feature type="compositionally biased region" description="Low complexity" evidence="1">
    <location>
        <begin position="2591"/>
        <end position="2612"/>
    </location>
</feature>
<feature type="compositionally biased region" description="Polar residues" evidence="1">
    <location>
        <begin position="1768"/>
        <end position="1781"/>
    </location>
</feature>
<feature type="compositionally biased region" description="Polar residues" evidence="1">
    <location>
        <begin position="581"/>
        <end position="601"/>
    </location>
</feature>
<feature type="compositionally biased region" description="Polar residues" evidence="1">
    <location>
        <begin position="1406"/>
        <end position="1415"/>
    </location>
</feature>
<dbReference type="Proteomes" id="UP001369815">
    <property type="component" value="Unassembled WGS sequence"/>
</dbReference>
<feature type="compositionally biased region" description="Polar residues" evidence="1">
    <location>
        <begin position="502"/>
        <end position="513"/>
    </location>
</feature>
<feature type="compositionally biased region" description="Polar residues" evidence="1">
    <location>
        <begin position="1670"/>
        <end position="1679"/>
    </location>
</feature>
<feature type="compositionally biased region" description="Basic and acidic residues" evidence="1">
    <location>
        <begin position="466"/>
        <end position="479"/>
    </location>
</feature>
<feature type="compositionally biased region" description="Basic and acidic residues" evidence="1">
    <location>
        <begin position="2277"/>
        <end position="2304"/>
    </location>
</feature>
<feature type="region of interest" description="Disordered" evidence="1">
    <location>
        <begin position="2677"/>
        <end position="2705"/>
    </location>
</feature>
<feature type="compositionally biased region" description="Basic residues" evidence="1">
    <location>
        <begin position="118"/>
        <end position="133"/>
    </location>
</feature>
<feature type="compositionally biased region" description="Basic and acidic residues" evidence="1">
    <location>
        <begin position="2921"/>
        <end position="2960"/>
    </location>
</feature>
<feature type="compositionally biased region" description="Basic and acidic residues" evidence="1">
    <location>
        <begin position="1932"/>
        <end position="1951"/>
    </location>
</feature>
<feature type="compositionally biased region" description="Polar residues" evidence="1">
    <location>
        <begin position="2036"/>
        <end position="2061"/>
    </location>
</feature>
<feature type="compositionally biased region" description="Low complexity" evidence="1">
    <location>
        <begin position="969"/>
        <end position="981"/>
    </location>
</feature>
<feature type="compositionally biased region" description="Basic and acidic residues" evidence="1">
    <location>
        <begin position="1289"/>
        <end position="1303"/>
    </location>
</feature>
<feature type="compositionally biased region" description="Low complexity" evidence="1">
    <location>
        <begin position="176"/>
        <end position="185"/>
    </location>
</feature>
<feature type="compositionally biased region" description="Polar residues" evidence="1">
    <location>
        <begin position="1706"/>
        <end position="1716"/>
    </location>
</feature>
<feature type="compositionally biased region" description="Basic and acidic residues" evidence="1">
    <location>
        <begin position="850"/>
        <end position="866"/>
    </location>
</feature>
<feature type="compositionally biased region" description="Polar residues" evidence="1">
    <location>
        <begin position="1689"/>
        <end position="1698"/>
    </location>
</feature>
<feature type="compositionally biased region" description="Low complexity" evidence="1">
    <location>
        <begin position="1576"/>
        <end position="1586"/>
    </location>
</feature>
<feature type="compositionally biased region" description="Basic and acidic residues" evidence="1">
    <location>
        <begin position="345"/>
        <end position="361"/>
    </location>
</feature>
<feature type="compositionally biased region" description="Basic and acidic residues" evidence="1">
    <location>
        <begin position="1494"/>
        <end position="1513"/>
    </location>
</feature>
<sequence length="3179" mass="339739">MSDQAGISYSPARINPFANVQVASYPQHVQVADYSQITYLNTQDSEEEKEEEEAIDQEYEPEYDVNEEQFEHTAPYRSPPTIPSPAIIPPKATKEKVKLPTIKEAAPKKQPSPPLTSKQKKQARKKNNKKGKQSAKNAKMTTNTESPESPVSEAVSAEPTPEKADNPENTSPAPQPQSSDSSKPSEPSEPPEPPEEPDGHEAAEVKTEKSIEAEASPPAEPENIPSDEQPSKQEESEPASEPASDTVPKADNSESPLEKADVAADTHPVTTSEGDVPADIQEPDAPSPSAEDSKPDASEQDPSGAGETNGEHPGESNDQETTPTTDVGAISEPQTGEAVGEPTVEPEKLKDVPEESSKAESTESQNATPESISNSEPDSAAVVEMNEPSDTPKTDTEAVQESGDSEQLVGTQTAEVVEEANEASADGNATNDTDETLEKPKDAQDSKTEMSDKKDTTDEEAPSADTKNDSSGEAAKPEASDDPEPSNAALDNPEASRDEVAATTNEPITNPQEQADEDEAGELPKTNEDEGQPVVDTEGVLDAKEIDNATSPEDAPATLPPESETTNQTEKQPSDPAPVESQEQAETSDQVENNPDSATDGPSSVPVVPPNDDAEKLPEADTELEGESKDLKVPDETTSGPTADAGDDNTNESTTGEPDKPQEPEIAPDPEAKEQSAPPEQAAAESQPAPESPADITASDAVPTQDQPISQESASEASASEEPAPPAPTSEESSSQDLASASLDSQEPASQETASEEPVSEESGTQEPAAQEAISKEPVPQDAAPQESASTSEAQVPSEATPEETISQDGPQENVPQDPVSEELVSKEPTSEEPISQESISQEVVSEGTSPKDIESRESAAEEPAHNSDSQEPGPEENGPQGPISQESSSQESASQEADPKIPEDDDPEKLSSEVIALQASDSKESAIEEVVPQEKDSEDSAPQDTTPEGITSKELAPQDPTINNQSLSGESASPDESPAASKDDVKTSPESSTEEAGESATPEVNSPANDSDEHTSSELPPTSTDKPIQEPAQETTPSETAISDENNQLEQQPEVSNAENIASGAISSSEDEFVIVDKSDGEVNGMADSLGQQDQPNGGAANDSSQLNSEGEPQSIAPVETANEDPQGKDEDSSSTANSQESLEDNGDISNSAQPDDTSSPIVEGDVPKSAEPSLPGDTTPSKAEELQAEVEKQELDENASASAEQQVEAHSGVEAPGDEERSPPVPTPVDTNVESSESQAQTGTQVTDAKEEIPTDPDVSSPEVAVESEEPDLKGDSAEPSLNVNEKGVEGDDASVEREPDTGVTQFSPADEATPNDQVIPESEVPAPNDVPLDKSESDLNGAAPVIESEPSQITSTEPESPQQVDGKDISDSPPDLETESTAQAPSEDSVDAPTDSKEAEQQPDPTSPSENGPASEEIPQEPTRPNGEGEETPQGTHSLDQSTEQASAASETENHNNQSEESPNPRQEEQVDTKSDPIPEEAGQLNENEESEKKEGGDTGEQDESHKSSHETPGMVAVPSQNETNPDEAESDATPISAEPKESISPAPTDDTQVSEAEDKEEENIDQAKEEAPASSPLPTESPTEPPKPPIHESSESQDTVSPESTLVEEAKIEAQPVQEDSEAQKDSSSGPPQSDSEHEPAAIEEPEPEHMPQEAIQEESAKEGSTEGQPVSNEQIAEEIHTAPVNGQASAEAQDTQEKASSDPTSTKNQATTEEDKSPSEIPIPDQPQEDEAKEAVDNNSQDAPREPSLETIGKVDDEPESSEPIQEQAPTESQIPTEDKQAEDKTPEDPVPAEDQAPAEDKAAIKGSTPVATINADQVDDAVPAVDLPADQPSESESQETQKEEAEAAQPSDQVIVKEPPVDTPHESDKDPAASEPVEDHISDKPAPDPAMVANTEEPMGQEPKQKLPSSAVIPAESPVDEGNEVESPKETPTEELDVQDKKDGEANASSPDSATSGEVLPQESELANEAIARRQPPEDKETEATGVDDKAIPEEPEVVHAQDSQSEEPVAIPSDLPIQDPITSDGAESLPNTSVADTTQSITTVSEPPTDNSAKQDLAQDSEDHATDKAVDNLEQQEVPRDKTPAPLVSQDLPKNDSDKAMGETQAEPARVQPTESSEPAKAEVTVNVKDASTDDGPVPSADETPKLEAVPVSKTEGGDLPVITEDLESPSDEKVYQSVDIPQQEAVRPPVANSEAEHSAIQQDREIAVSEQAQGKEGDTGPSGKILPEEPLDGGNVRDQTRNDEETVQKTSQKAISVEPIANNQPEPIKAPKENGKVTEKVKAKRIQSDDESKDKVGPIPTDGGPVRKATKGEDQLFSSLVGDTPVVGAIDFDDTPASVPEHLFSVERVENLKESGEDNADVPQKDIEISNKSLTQNYSVTPDEQSQPVTVPEVSVRDEPAEQFHDSSFVDISSMDLQSSQELPSQELDKSADYDPSTLSKEVQSEDGEAVAFEPSETDRDLRSEESSTRQKSEFISPDTTEVLDITTASDVPPVPTEASQPTGGAESARDYSGMVKSGIFRPTAFAFLGGELARRHLVKNDDEQATSSQSLDSREVPVENSAEPEPIAVSTKLDQLEESIISLPDEGSEEPSSPSSPQILSEPAAALDTSVLTKDESDREIEDVHNDSDQQTAEPPESARVITSESPEIIASTVPLSESFTVVKTPIPEKSSKRTLRPPLVHSGTQTEDDLDFGSQPGWSFVNVADLEPRARTPGIMLPDPTDSKAKALGRAKSVRKRRRQTLRQAEEAVATAVILYAAAQELSPSSSSILGSAQIENDIGGTLEPSQEDVYAAGGVSSSSFVAGNQSVGQNDYSLPVADLSTDDEEKRSADERHHRHRRHHHHHHQHHHSSRSKDSKGSGEHLQPRNTRLESSHSMKSSSDRSIPQTPKRDSGFSVESSRTNGSSSRRHRTPEEQAAHERRKEERRAREAYERAQEGRSKDPETPPGDRHSSHRSSRRHSLSHPEKSHTERRSERTQPEKYSERSFSERYAERPHSERYSERSHAERYPAKDSASSSNKRFFDMRHGESNLASNYVPRPRSNSNNVPPPVLREPSKSGPLKRSNTGRSTRTHAESGEIPQPSSHRSHDHYRDYGHDHVNDDPPKRRRSEAKPSGSVESTSSRAAPPSPTKDEHRQSRQRERQRAREAAEAAEAKKKSGGIRAAFKKLFS</sequence>
<feature type="compositionally biased region" description="Polar residues" evidence="1">
    <location>
        <begin position="2378"/>
        <end position="2397"/>
    </location>
</feature>
<feature type="compositionally biased region" description="Polar residues" evidence="1">
    <location>
        <begin position="1091"/>
        <end position="1113"/>
    </location>
</feature>
<feature type="compositionally biased region" description="Basic and acidic residues" evidence="1">
    <location>
        <begin position="3099"/>
        <end position="3113"/>
    </location>
</feature>
<accession>A0AAX6MGV0</accession>
<feature type="compositionally biased region" description="Polar residues" evidence="1">
    <location>
        <begin position="1149"/>
        <end position="1162"/>
    </location>
</feature>
<feature type="compositionally biased region" description="Polar residues" evidence="1">
    <location>
        <begin position="1352"/>
        <end position="1366"/>
    </location>
</feature>
<proteinExistence type="predicted"/>
<feature type="compositionally biased region" description="Polar residues" evidence="1">
    <location>
        <begin position="1436"/>
        <end position="1468"/>
    </location>
</feature>
<feature type="compositionally biased region" description="Basic and acidic residues" evidence="1">
    <location>
        <begin position="1865"/>
        <end position="1892"/>
    </location>
</feature>
<protein>
    <submittedName>
        <fullName evidence="2">Uncharacterized protein</fullName>
    </submittedName>
</protein>
<feature type="region of interest" description="Disordered" evidence="1">
    <location>
        <begin position="2721"/>
        <end position="2747"/>
    </location>
</feature>
<feature type="compositionally biased region" description="Basic and acidic residues" evidence="1">
    <location>
        <begin position="3139"/>
        <end position="3165"/>
    </location>
</feature>
<dbReference type="EMBL" id="JBANMG010000007">
    <property type="protein sequence ID" value="KAK6951392.1"/>
    <property type="molecule type" value="Genomic_DNA"/>
</dbReference>
<evidence type="ECO:0000313" key="2">
    <source>
        <dbReference type="EMBL" id="KAK6951392.1"/>
    </source>
</evidence>
<feature type="region of interest" description="Disordered" evidence="1">
    <location>
        <begin position="2548"/>
        <end position="2657"/>
    </location>
</feature>
<feature type="compositionally biased region" description="Polar residues" evidence="1">
    <location>
        <begin position="702"/>
        <end position="711"/>
    </location>
</feature>
<feature type="compositionally biased region" description="Low complexity" evidence="1">
    <location>
        <begin position="1826"/>
        <end position="1841"/>
    </location>
</feature>